<accession>A0A3M3EX60</accession>
<gene>
    <name evidence="1" type="ORF">ALQ77_01800</name>
</gene>
<evidence type="ECO:0000313" key="1">
    <source>
        <dbReference type="EMBL" id="RMM54151.1"/>
    </source>
</evidence>
<dbReference type="Gene3D" id="1.10.620.20">
    <property type="entry name" value="Ribonucleotide Reductase, subunit A"/>
    <property type="match status" value="1"/>
</dbReference>
<dbReference type="InterPro" id="IPR012348">
    <property type="entry name" value="RNR-like"/>
</dbReference>
<dbReference type="EMBL" id="RBOJ01000022">
    <property type="protein sequence ID" value="RMM54151.1"/>
    <property type="molecule type" value="Genomic_DNA"/>
</dbReference>
<organism evidence="1 2">
    <name type="scientific">Pseudomonas corrugata</name>
    <dbReference type="NCBI Taxonomy" id="47879"/>
    <lineage>
        <taxon>Bacteria</taxon>
        <taxon>Pseudomonadati</taxon>
        <taxon>Pseudomonadota</taxon>
        <taxon>Gammaproteobacteria</taxon>
        <taxon>Pseudomonadales</taxon>
        <taxon>Pseudomonadaceae</taxon>
        <taxon>Pseudomonas</taxon>
    </lineage>
</organism>
<dbReference type="Pfam" id="PF11583">
    <property type="entry name" value="AurF"/>
    <property type="match status" value="1"/>
</dbReference>
<sequence length="317" mass="35928">MTDSASSRTPHYTLGDWDHKAAVRVGKGDYRLPANLEQQLCSRDWFPSAFIPYVEHPLIHEAGRSIAQRLAANHLVHFLDYTTLLEHRVVNRAVETLVHGELALPIPQPMKTAALQLYTDEGYHALFSNDVAEQVAALYGISDRPPPRRIRRLLGMIDTIAPGDRPLAWFLLGFVSETIIAKELLAITRDTLVCTVNRMLRSHLEDEARHSRYFSEVFQYLWTALDPMQRDLAASMLLQIIGLYFEPDIPWLMRSLASVGFNERPALRIVADFLQPNTHGQRVRSGAVSTFAAMRKAGFFDNEHHRQLFAQAGFIDG</sequence>
<dbReference type="STRING" id="47879.AXG94_13760"/>
<dbReference type="GeneID" id="55645451"/>
<comment type="caution">
    <text evidence="1">The sequence shown here is derived from an EMBL/GenBank/DDBJ whole genome shotgun (WGS) entry which is preliminary data.</text>
</comment>
<dbReference type="KEGG" id="pcg:AXG94_13760"/>
<dbReference type="RefSeq" id="WP_053190575.1">
    <property type="nucleotide sequence ID" value="NZ_CP014262.1"/>
</dbReference>
<reference evidence="1 2" key="1">
    <citation type="submission" date="2018-08" db="EMBL/GenBank/DDBJ databases">
        <title>Recombination of ecologically and evolutionarily significant loci maintains genetic cohesion in the Pseudomonas syringae species complex.</title>
        <authorList>
            <person name="Dillon M."/>
            <person name="Thakur S."/>
            <person name="Almeida R.N.D."/>
            <person name="Weir B.S."/>
            <person name="Guttman D.S."/>
        </authorList>
    </citation>
    <scope>NUCLEOTIDE SEQUENCE [LARGE SCALE GENOMIC DNA]</scope>
    <source>
        <strain evidence="1 2">NCPPB2445</strain>
    </source>
</reference>
<evidence type="ECO:0000313" key="2">
    <source>
        <dbReference type="Proteomes" id="UP000270661"/>
    </source>
</evidence>
<proteinExistence type="predicted"/>
<dbReference type="InterPro" id="IPR025859">
    <property type="entry name" value="AurF/CmlI"/>
</dbReference>
<keyword evidence="2" id="KW-1185">Reference proteome</keyword>
<dbReference type="AlphaFoldDB" id="A0A3M3EX60"/>
<dbReference type="Proteomes" id="UP000270661">
    <property type="component" value="Unassembled WGS sequence"/>
</dbReference>
<protein>
    <recommendedName>
        <fullName evidence="3">Aminobenzoate oxygenase</fullName>
    </recommendedName>
</protein>
<dbReference type="OrthoDB" id="505347at2"/>
<dbReference type="GO" id="GO:0016491">
    <property type="term" value="F:oxidoreductase activity"/>
    <property type="evidence" value="ECO:0007669"/>
    <property type="project" value="InterPro"/>
</dbReference>
<evidence type="ECO:0008006" key="3">
    <source>
        <dbReference type="Google" id="ProtNLM"/>
    </source>
</evidence>
<name>A0A3M3EX60_9PSED</name>